<reference evidence="1" key="1">
    <citation type="submission" date="2021-02" db="EMBL/GenBank/DDBJ databases">
        <authorList>
            <consortium name="DOE Joint Genome Institute"/>
            <person name="Ahrendt S."/>
            <person name="Looney B.P."/>
            <person name="Miyauchi S."/>
            <person name="Morin E."/>
            <person name="Drula E."/>
            <person name="Courty P.E."/>
            <person name="Chicoki N."/>
            <person name="Fauchery L."/>
            <person name="Kohler A."/>
            <person name="Kuo A."/>
            <person name="Labutti K."/>
            <person name="Pangilinan J."/>
            <person name="Lipzen A."/>
            <person name="Riley R."/>
            <person name="Andreopoulos W."/>
            <person name="He G."/>
            <person name="Johnson J."/>
            <person name="Barry K.W."/>
            <person name="Grigoriev I.V."/>
            <person name="Nagy L."/>
            <person name="Hibbett D."/>
            <person name="Henrissat B."/>
            <person name="Matheny P.B."/>
            <person name="Labbe J."/>
            <person name="Martin F."/>
        </authorList>
    </citation>
    <scope>NUCLEOTIDE SEQUENCE</scope>
    <source>
        <strain evidence="1">FP105234-sp</strain>
    </source>
</reference>
<evidence type="ECO:0000313" key="1">
    <source>
        <dbReference type="EMBL" id="KAI0037728.1"/>
    </source>
</evidence>
<comment type="caution">
    <text evidence="1">The sequence shown here is derived from an EMBL/GenBank/DDBJ whole genome shotgun (WGS) entry which is preliminary data.</text>
</comment>
<keyword evidence="2" id="KW-1185">Reference proteome</keyword>
<protein>
    <submittedName>
        <fullName evidence="1">Uncharacterized protein</fullName>
    </submittedName>
</protein>
<dbReference type="Proteomes" id="UP000814033">
    <property type="component" value="Unassembled WGS sequence"/>
</dbReference>
<sequence length="193" mass="21011">MPSLRPSSRASSTSRSSSIFCAERRVGNTRTISTRTYHRKSTNSPAARTFALWHRAPSHEAQEEAEQAGFPAFGDAWITSTLARAKATPLSMVFGEERTMSAQHVALLAAHFLHTRTLHLEQEAVDLDMLLEGFRQALATLAPLLESVAVLVTSAPPTSRLERYLPQAFKAPAGIGAAFTAEERAVAQQEPPT</sequence>
<dbReference type="EMBL" id="MU276750">
    <property type="protein sequence ID" value="KAI0037728.1"/>
    <property type="molecule type" value="Genomic_DNA"/>
</dbReference>
<proteinExistence type="predicted"/>
<gene>
    <name evidence="1" type="ORF">FA95DRAFT_1613939</name>
</gene>
<evidence type="ECO:0000313" key="2">
    <source>
        <dbReference type="Proteomes" id="UP000814033"/>
    </source>
</evidence>
<name>A0ACB8R162_9AGAM</name>
<organism evidence="1 2">
    <name type="scientific">Auriscalpium vulgare</name>
    <dbReference type="NCBI Taxonomy" id="40419"/>
    <lineage>
        <taxon>Eukaryota</taxon>
        <taxon>Fungi</taxon>
        <taxon>Dikarya</taxon>
        <taxon>Basidiomycota</taxon>
        <taxon>Agaricomycotina</taxon>
        <taxon>Agaricomycetes</taxon>
        <taxon>Russulales</taxon>
        <taxon>Auriscalpiaceae</taxon>
        <taxon>Auriscalpium</taxon>
    </lineage>
</organism>
<reference evidence="1" key="2">
    <citation type="journal article" date="2022" name="New Phytol.">
        <title>Evolutionary transition to the ectomycorrhizal habit in the genomes of a hyperdiverse lineage of mushroom-forming fungi.</title>
        <authorList>
            <person name="Looney B."/>
            <person name="Miyauchi S."/>
            <person name="Morin E."/>
            <person name="Drula E."/>
            <person name="Courty P.E."/>
            <person name="Kohler A."/>
            <person name="Kuo A."/>
            <person name="LaButti K."/>
            <person name="Pangilinan J."/>
            <person name="Lipzen A."/>
            <person name="Riley R."/>
            <person name="Andreopoulos W."/>
            <person name="He G."/>
            <person name="Johnson J."/>
            <person name="Nolan M."/>
            <person name="Tritt A."/>
            <person name="Barry K.W."/>
            <person name="Grigoriev I.V."/>
            <person name="Nagy L.G."/>
            <person name="Hibbett D."/>
            <person name="Henrissat B."/>
            <person name="Matheny P.B."/>
            <person name="Labbe J."/>
            <person name="Martin F.M."/>
        </authorList>
    </citation>
    <scope>NUCLEOTIDE SEQUENCE</scope>
    <source>
        <strain evidence="1">FP105234-sp</strain>
    </source>
</reference>
<accession>A0ACB8R162</accession>